<dbReference type="PANTHER" id="PTHR45689">
    <property type="entry name" value="I[[H]] CHANNEL, ISOFORM E"/>
    <property type="match status" value="1"/>
</dbReference>
<evidence type="ECO:0000256" key="7">
    <source>
        <dbReference type="SAM" id="MobiDB-lite"/>
    </source>
</evidence>
<dbReference type="CDD" id="cd00038">
    <property type="entry name" value="CAP_ED"/>
    <property type="match status" value="1"/>
</dbReference>
<dbReference type="Proteomes" id="UP000654075">
    <property type="component" value="Unassembled WGS sequence"/>
</dbReference>
<feature type="non-terminal residue" evidence="10">
    <location>
        <position position="1"/>
    </location>
</feature>
<keyword evidence="3 8" id="KW-0812">Transmembrane</keyword>
<feature type="domain" description="Cyclic nucleotide-binding" evidence="9">
    <location>
        <begin position="301"/>
        <end position="405"/>
    </location>
</feature>
<dbReference type="GO" id="GO:0035725">
    <property type="term" value="P:sodium ion transmembrane transport"/>
    <property type="evidence" value="ECO:0007669"/>
    <property type="project" value="TreeGrafter"/>
</dbReference>
<dbReference type="Gene3D" id="2.60.120.10">
    <property type="entry name" value="Jelly Rolls"/>
    <property type="match status" value="1"/>
</dbReference>
<name>A0A813HGG8_POLGL</name>
<feature type="compositionally biased region" description="Polar residues" evidence="7">
    <location>
        <begin position="491"/>
        <end position="503"/>
    </location>
</feature>
<dbReference type="InterPro" id="IPR014710">
    <property type="entry name" value="RmlC-like_jellyroll"/>
</dbReference>
<dbReference type="GO" id="GO:0003254">
    <property type="term" value="P:regulation of membrane depolarization"/>
    <property type="evidence" value="ECO:0007669"/>
    <property type="project" value="TreeGrafter"/>
</dbReference>
<dbReference type="Gene3D" id="1.10.287.70">
    <property type="match status" value="1"/>
</dbReference>
<dbReference type="PROSITE" id="PS50042">
    <property type="entry name" value="CNMP_BINDING_3"/>
    <property type="match status" value="1"/>
</dbReference>
<keyword evidence="4 8" id="KW-1133">Transmembrane helix</keyword>
<comment type="subcellular location">
    <subcellularLocation>
        <location evidence="1">Membrane</location>
        <topology evidence="1">Multi-pass membrane protein</topology>
    </subcellularLocation>
</comment>
<protein>
    <recommendedName>
        <fullName evidence="9">Cyclic nucleotide-binding domain-containing protein</fullName>
    </recommendedName>
</protein>
<evidence type="ECO:0000313" key="10">
    <source>
        <dbReference type="EMBL" id="CAE8636581.1"/>
    </source>
</evidence>
<dbReference type="SUPFAM" id="SSF81324">
    <property type="entry name" value="Voltage-gated potassium channels"/>
    <property type="match status" value="1"/>
</dbReference>
<gene>
    <name evidence="10" type="ORF">PGLA1383_LOCUS52008</name>
</gene>
<comment type="caution">
    <text evidence="10">The sequence shown here is derived from an EMBL/GenBank/DDBJ whole genome shotgun (WGS) entry which is preliminary data.</text>
</comment>
<dbReference type="OMA" id="AFEYGYI"/>
<dbReference type="InterPro" id="IPR051413">
    <property type="entry name" value="K/Na_HCN_channel"/>
</dbReference>
<feature type="region of interest" description="Disordered" evidence="7">
    <location>
        <begin position="482"/>
        <end position="503"/>
    </location>
</feature>
<dbReference type="SUPFAM" id="SSF51206">
    <property type="entry name" value="cAMP-binding domain-like"/>
    <property type="match status" value="1"/>
</dbReference>
<organism evidence="10 11">
    <name type="scientific">Polarella glacialis</name>
    <name type="common">Dinoflagellate</name>
    <dbReference type="NCBI Taxonomy" id="89957"/>
    <lineage>
        <taxon>Eukaryota</taxon>
        <taxon>Sar</taxon>
        <taxon>Alveolata</taxon>
        <taxon>Dinophyceae</taxon>
        <taxon>Suessiales</taxon>
        <taxon>Suessiaceae</taxon>
        <taxon>Polarella</taxon>
    </lineage>
</organism>
<evidence type="ECO:0000313" key="11">
    <source>
        <dbReference type="Proteomes" id="UP000654075"/>
    </source>
</evidence>
<dbReference type="OrthoDB" id="421226at2759"/>
<evidence type="ECO:0000256" key="8">
    <source>
        <dbReference type="SAM" id="Phobius"/>
    </source>
</evidence>
<dbReference type="GO" id="GO:0005249">
    <property type="term" value="F:voltage-gated potassium channel activity"/>
    <property type="evidence" value="ECO:0007669"/>
    <property type="project" value="TreeGrafter"/>
</dbReference>
<sequence>AWLATIFWSADIPYCFVVGFHSEGVIEMRVRKIASNYIKTWLPFDLLVIGIDWSLTITSLIEDDGSNKDGIGFVRLGKTVKFLRLVRLLRLWKAHSVMNELFDRIQSEWCVIMLGISKLLLLILFMVHVIACGWYAIGTLKDNEFNWVQTNFDDKGRTDLMYKYLTSLHWSITQFTPAGMEVVPQNSAERLTSVLVIVFAMVTFSSFISAITNAMNQLRNLNRERNEQLAVLRRYFSENRIPTGLMGRIWASLQQAMGRSKRRVHERDIAILQLLPWNLKTELQEEVYAPILTAHPLFMHYSSMLKMQMRKIYQNSLREVSLGIGQELFNFGEGSETMYFVLTGVLAYREDGTDGRMPSQSMVSAGHWLCEPALWVSWKHTGQVVATTHCEFIALQVSEVHKVFGQGSYSQDCGVRKYAKIFYRYFQEQPEVLTDIWSDLDIINEMAFRAFEDDYSDDESSDFEITGASLQELRKQKDVRQVMKTRGSGMQGSNLTSSSFDPR</sequence>
<reference evidence="10" key="1">
    <citation type="submission" date="2021-02" db="EMBL/GenBank/DDBJ databases">
        <authorList>
            <person name="Dougan E. K."/>
            <person name="Rhodes N."/>
            <person name="Thang M."/>
            <person name="Chan C."/>
        </authorList>
    </citation>
    <scope>NUCLEOTIDE SEQUENCE</scope>
</reference>
<dbReference type="PANTHER" id="PTHR45689:SF5">
    <property type="entry name" value="I[[H]] CHANNEL, ISOFORM E"/>
    <property type="match status" value="1"/>
</dbReference>
<feature type="non-terminal residue" evidence="10">
    <location>
        <position position="503"/>
    </location>
</feature>
<feature type="transmembrane region" description="Helical" evidence="8">
    <location>
        <begin position="194"/>
        <end position="215"/>
    </location>
</feature>
<dbReference type="GO" id="GO:0098855">
    <property type="term" value="C:HCN channel complex"/>
    <property type="evidence" value="ECO:0007669"/>
    <property type="project" value="TreeGrafter"/>
</dbReference>
<keyword evidence="2" id="KW-0813">Transport</keyword>
<evidence type="ECO:0000256" key="6">
    <source>
        <dbReference type="ARBA" id="ARBA00023136"/>
    </source>
</evidence>
<accession>A0A813HGG8</accession>
<evidence type="ECO:0000259" key="9">
    <source>
        <dbReference type="PROSITE" id="PS50042"/>
    </source>
</evidence>
<dbReference type="InterPro" id="IPR000595">
    <property type="entry name" value="cNMP-bd_dom"/>
</dbReference>
<keyword evidence="6 8" id="KW-0472">Membrane</keyword>
<dbReference type="InterPro" id="IPR018490">
    <property type="entry name" value="cNMP-bd_dom_sf"/>
</dbReference>
<evidence type="ECO:0000256" key="3">
    <source>
        <dbReference type="ARBA" id="ARBA00022692"/>
    </source>
</evidence>
<keyword evidence="11" id="KW-1185">Reference proteome</keyword>
<proteinExistence type="predicted"/>
<dbReference type="Pfam" id="PF00520">
    <property type="entry name" value="Ion_trans"/>
    <property type="match status" value="1"/>
</dbReference>
<evidence type="ECO:0000256" key="1">
    <source>
        <dbReference type="ARBA" id="ARBA00004141"/>
    </source>
</evidence>
<dbReference type="InterPro" id="IPR005821">
    <property type="entry name" value="Ion_trans_dom"/>
</dbReference>
<dbReference type="AlphaFoldDB" id="A0A813HGG8"/>
<dbReference type="EMBL" id="CAJNNV010031517">
    <property type="protein sequence ID" value="CAE8636581.1"/>
    <property type="molecule type" value="Genomic_DNA"/>
</dbReference>
<evidence type="ECO:0000256" key="4">
    <source>
        <dbReference type="ARBA" id="ARBA00022989"/>
    </source>
</evidence>
<evidence type="ECO:0000256" key="2">
    <source>
        <dbReference type="ARBA" id="ARBA00022448"/>
    </source>
</evidence>
<keyword evidence="5" id="KW-0406">Ion transport</keyword>
<evidence type="ECO:0000256" key="5">
    <source>
        <dbReference type="ARBA" id="ARBA00023065"/>
    </source>
</evidence>
<feature type="transmembrane region" description="Helical" evidence="8">
    <location>
        <begin position="119"/>
        <end position="137"/>
    </location>
</feature>